<dbReference type="EMBL" id="MKKU01000097">
    <property type="protein sequence ID" value="RNF24661.1"/>
    <property type="molecule type" value="Genomic_DNA"/>
</dbReference>
<dbReference type="RefSeq" id="XP_029230508.1">
    <property type="nucleotide sequence ID" value="XM_029369437.1"/>
</dbReference>
<protein>
    <submittedName>
        <fullName evidence="7">Programmed cell death 6 protein</fullName>
    </submittedName>
</protein>
<reference evidence="7 8" key="1">
    <citation type="journal article" date="2018" name="BMC Genomics">
        <title>Genomic comparison of Trypanosoma conorhini and Trypanosoma rangeli to Trypanosoma cruzi strains of high and low virulence.</title>
        <authorList>
            <person name="Bradwell K.R."/>
            <person name="Koparde V.N."/>
            <person name="Matveyev A.V."/>
            <person name="Serrano M.G."/>
            <person name="Alves J.M."/>
            <person name="Parikh H."/>
            <person name="Huang B."/>
            <person name="Lee V."/>
            <person name="Espinosa-Alvarez O."/>
            <person name="Ortiz P.A."/>
            <person name="Costa-Martins A.G."/>
            <person name="Teixeira M.M."/>
            <person name="Buck G.A."/>
        </authorList>
    </citation>
    <scope>NUCLEOTIDE SEQUENCE [LARGE SCALE GENOMIC DNA]</scope>
    <source>
        <strain evidence="7 8">025E</strain>
    </source>
</reference>
<dbReference type="Pfam" id="PF13499">
    <property type="entry name" value="EF-hand_7"/>
    <property type="match status" value="1"/>
</dbReference>
<dbReference type="Gene3D" id="1.10.238.10">
    <property type="entry name" value="EF-hand"/>
    <property type="match status" value="1"/>
</dbReference>
<evidence type="ECO:0000256" key="1">
    <source>
        <dbReference type="ARBA" id="ARBA00004496"/>
    </source>
</evidence>
<dbReference type="InterPro" id="IPR002048">
    <property type="entry name" value="EF_hand_dom"/>
</dbReference>
<dbReference type="PANTHER" id="PTHR46212">
    <property type="entry name" value="PEFLIN"/>
    <property type="match status" value="1"/>
</dbReference>
<accession>A0A422Q3V6</accession>
<evidence type="ECO:0000313" key="7">
    <source>
        <dbReference type="EMBL" id="RNF24661.1"/>
    </source>
</evidence>
<dbReference type="OrthoDB" id="186625at2759"/>
<keyword evidence="8" id="KW-1185">Reference proteome</keyword>
<dbReference type="InterPro" id="IPR051426">
    <property type="entry name" value="Peflin/Sorcin_CaBP"/>
</dbReference>
<dbReference type="SUPFAM" id="SSF47473">
    <property type="entry name" value="EF-hand"/>
    <property type="match status" value="1"/>
</dbReference>
<keyword evidence="4" id="KW-0677">Repeat</keyword>
<evidence type="ECO:0000256" key="4">
    <source>
        <dbReference type="ARBA" id="ARBA00022737"/>
    </source>
</evidence>
<dbReference type="InterPro" id="IPR011992">
    <property type="entry name" value="EF-hand-dom_pair"/>
</dbReference>
<name>A0A422Q3V6_9TRYP</name>
<dbReference type="PROSITE" id="PS50222">
    <property type="entry name" value="EF_HAND_2"/>
    <property type="match status" value="1"/>
</dbReference>
<organism evidence="7 8">
    <name type="scientific">Trypanosoma conorhini</name>
    <dbReference type="NCBI Taxonomy" id="83891"/>
    <lineage>
        <taxon>Eukaryota</taxon>
        <taxon>Discoba</taxon>
        <taxon>Euglenozoa</taxon>
        <taxon>Kinetoplastea</taxon>
        <taxon>Metakinetoplastina</taxon>
        <taxon>Trypanosomatida</taxon>
        <taxon>Trypanosomatidae</taxon>
        <taxon>Trypanosoma</taxon>
    </lineage>
</organism>
<dbReference type="GO" id="GO:0005737">
    <property type="term" value="C:cytoplasm"/>
    <property type="evidence" value="ECO:0007669"/>
    <property type="project" value="UniProtKB-SubCell"/>
</dbReference>
<feature type="domain" description="EF-hand" evidence="6">
    <location>
        <begin position="76"/>
        <end position="111"/>
    </location>
</feature>
<evidence type="ECO:0000313" key="8">
    <source>
        <dbReference type="Proteomes" id="UP000284403"/>
    </source>
</evidence>
<proteinExistence type="predicted"/>
<dbReference type="GO" id="GO:0005509">
    <property type="term" value="F:calcium ion binding"/>
    <property type="evidence" value="ECO:0007669"/>
    <property type="project" value="InterPro"/>
</dbReference>
<dbReference type="GO" id="GO:0048306">
    <property type="term" value="F:calcium-dependent protein binding"/>
    <property type="evidence" value="ECO:0007669"/>
    <property type="project" value="UniProtKB-ARBA"/>
</dbReference>
<dbReference type="AlphaFoldDB" id="A0A422Q3V6"/>
<keyword evidence="2" id="KW-0963">Cytoplasm</keyword>
<comment type="caution">
    <text evidence="7">The sequence shown here is derived from an EMBL/GenBank/DDBJ whole genome shotgun (WGS) entry which is preliminary data.</text>
</comment>
<dbReference type="PANTHER" id="PTHR46212:SF3">
    <property type="entry name" value="GH27120P"/>
    <property type="match status" value="1"/>
</dbReference>
<keyword evidence="3" id="KW-0479">Metal-binding</keyword>
<dbReference type="GeneID" id="40316123"/>
<evidence type="ECO:0000256" key="2">
    <source>
        <dbReference type="ARBA" id="ARBA00022490"/>
    </source>
</evidence>
<evidence type="ECO:0000256" key="5">
    <source>
        <dbReference type="ARBA" id="ARBA00022837"/>
    </source>
</evidence>
<evidence type="ECO:0000256" key="3">
    <source>
        <dbReference type="ARBA" id="ARBA00022723"/>
    </source>
</evidence>
<sequence>MSYQPPYAYPYPLQPSPYPAGIGYSAPPSVQPPIQRPPLCTEQDALHWFQTVSRSTGGRIDVPMLNSALSVAGKSFSYATTERLLSMFDLDVDGMLNLAEFQEFRRYFQTMRDGFNQRDTSRDGCLEGDEVRAALRANGYQICDDVFQGLMRHFDRRKQGGLGLDDYIEMSIFVAKANDAFHAESQGKTTATFDFSSFLRVGVFLV</sequence>
<dbReference type="Proteomes" id="UP000284403">
    <property type="component" value="Unassembled WGS sequence"/>
</dbReference>
<dbReference type="InterPro" id="IPR018247">
    <property type="entry name" value="EF_Hand_1_Ca_BS"/>
</dbReference>
<dbReference type="PROSITE" id="PS00018">
    <property type="entry name" value="EF_HAND_1"/>
    <property type="match status" value="1"/>
</dbReference>
<gene>
    <name evidence="7" type="ORF">Tco025E_02512</name>
</gene>
<comment type="subcellular location">
    <subcellularLocation>
        <location evidence="1">Cytoplasm</location>
    </subcellularLocation>
</comment>
<evidence type="ECO:0000259" key="6">
    <source>
        <dbReference type="PROSITE" id="PS50222"/>
    </source>
</evidence>
<keyword evidence="5" id="KW-0106">Calcium</keyword>